<reference evidence="4" key="1">
    <citation type="submission" date="2020-07" db="EMBL/GenBank/DDBJ databases">
        <authorList>
            <person name="Nieuwenhuis M."/>
            <person name="Van De Peppel L.J.J."/>
        </authorList>
    </citation>
    <scope>NUCLEOTIDE SEQUENCE</scope>
    <source>
        <strain evidence="4">AP01</strain>
        <tissue evidence="4">Mycelium</tissue>
    </source>
</reference>
<dbReference type="GO" id="GO:0016887">
    <property type="term" value="F:ATP hydrolysis activity"/>
    <property type="evidence" value="ECO:0007669"/>
    <property type="project" value="InterPro"/>
</dbReference>
<dbReference type="EMBL" id="JABCKV010000011">
    <property type="protein sequence ID" value="KAG5647288.1"/>
    <property type="molecule type" value="Genomic_DNA"/>
</dbReference>
<dbReference type="InterPro" id="IPR027417">
    <property type="entry name" value="P-loop_NTPase"/>
</dbReference>
<dbReference type="InterPro" id="IPR003593">
    <property type="entry name" value="AAA+_ATPase"/>
</dbReference>
<evidence type="ECO:0000256" key="2">
    <source>
        <dbReference type="ARBA" id="ARBA00022840"/>
    </source>
</evidence>
<comment type="caution">
    <text evidence="4">The sequence shown here is derived from an EMBL/GenBank/DDBJ whole genome shotgun (WGS) entry which is preliminary data.</text>
</comment>
<dbReference type="SUPFAM" id="SSF52540">
    <property type="entry name" value="P-loop containing nucleoside triphosphate hydrolases"/>
    <property type="match status" value="1"/>
</dbReference>
<dbReference type="PANTHER" id="PTHR43119:SF1">
    <property type="entry name" value="ABC TRANSPORTER DOMAIN-CONTAINING PROTEIN"/>
    <property type="match status" value="1"/>
</dbReference>
<protein>
    <recommendedName>
        <fullName evidence="3">AAA+ ATPase domain-containing protein</fullName>
    </recommendedName>
</protein>
<dbReference type="Gene3D" id="3.40.50.300">
    <property type="entry name" value="P-loop containing nucleotide triphosphate hydrolases"/>
    <property type="match status" value="1"/>
</dbReference>
<accession>A0A9P7GC13</accession>
<feature type="domain" description="AAA+ ATPase" evidence="3">
    <location>
        <begin position="11"/>
        <end position="205"/>
    </location>
</feature>
<dbReference type="Proteomes" id="UP000775547">
    <property type="component" value="Unassembled WGS sequence"/>
</dbReference>
<evidence type="ECO:0000259" key="3">
    <source>
        <dbReference type="SMART" id="SM00382"/>
    </source>
</evidence>
<dbReference type="InterPro" id="IPR017871">
    <property type="entry name" value="ABC_transporter-like_CS"/>
</dbReference>
<dbReference type="AlphaFoldDB" id="A0A9P7GC13"/>
<evidence type="ECO:0000313" key="5">
    <source>
        <dbReference type="Proteomes" id="UP000775547"/>
    </source>
</evidence>
<keyword evidence="1" id="KW-0547">Nucleotide-binding</keyword>
<dbReference type="OrthoDB" id="6593433at2759"/>
<dbReference type="SMART" id="SM00382">
    <property type="entry name" value="AAA"/>
    <property type="match status" value="1"/>
</dbReference>
<reference evidence="4" key="2">
    <citation type="submission" date="2021-10" db="EMBL/GenBank/DDBJ databases">
        <title>Phylogenomics reveals ancestral predisposition of the termite-cultivated fungus Termitomyces towards a domesticated lifestyle.</title>
        <authorList>
            <person name="Auxier B."/>
            <person name="Grum-Grzhimaylo A."/>
            <person name="Cardenas M.E."/>
            <person name="Lodge J.D."/>
            <person name="Laessoe T."/>
            <person name="Pedersen O."/>
            <person name="Smith M.E."/>
            <person name="Kuyper T.W."/>
            <person name="Franco-Molano E.A."/>
            <person name="Baroni T.J."/>
            <person name="Aanen D.K."/>
        </authorList>
    </citation>
    <scope>NUCLEOTIDE SEQUENCE</scope>
    <source>
        <strain evidence="4">AP01</strain>
        <tissue evidence="4">Mycelium</tissue>
    </source>
</reference>
<dbReference type="Pfam" id="PF00005">
    <property type="entry name" value="ABC_tran"/>
    <property type="match status" value="1"/>
</dbReference>
<keyword evidence="5" id="KW-1185">Reference proteome</keyword>
<evidence type="ECO:0000256" key="1">
    <source>
        <dbReference type="ARBA" id="ARBA00022741"/>
    </source>
</evidence>
<dbReference type="GO" id="GO:0005524">
    <property type="term" value="F:ATP binding"/>
    <property type="evidence" value="ECO:0007669"/>
    <property type="project" value="UniProtKB-KW"/>
</dbReference>
<dbReference type="PANTHER" id="PTHR43119">
    <property type="entry name" value="ABC TRANSPORT PROTEIN ATP-BINDING COMPONENT-RELATED"/>
    <property type="match status" value="1"/>
</dbReference>
<proteinExistence type="predicted"/>
<keyword evidence="2" id="KW-0067">ATP-binding</keyword>
<sequence length="214" mass="23448">MAPLLELRNIACDIVVLRGKSGCGKTTLLKCIAHLVLYDGHIFYRGSPPKALGIPVFRTKILYVPQRPSMLPGTPRDFLNTISSLEAHKAHAHAPTDDPFTRALDISRKWDLDVSLWDRDWSNLSGGEAQRIALAIALGLNTAELILLDEPTSALDSVSTAAVEKYLLHEVRSADTTLKAMVWITHSDEQGSRMGNKFIQITAGGCIEEPIPPV</sequence>
<evidence type="ECO:0000313" key="4">
    <source>
        <dbReference type="EMBL" id="KAG5647288.1"/>
    </source>
</evidence>
<dbReference type="PROSITE" id="PS00211">
    <property type="entry name" value="ABC_TRANSPORTER_1"/>
    <property type="match status" value="1"/>
</dbReference>
<name>A0A9P7GC13_9AGAR</name>
<organism evidence="4 5">
    <name type="scientific">Asterophora parasitica</name>
    <dbReference type="NCBI Taxonomy" id="117018"/>
    <lineage>
        <taxon>Eukaryota</taxon>
        <taxon>Fungi</taxon>
        <taxon>Dikarya</taxon>
        <taxon>Basidiomycota</taxon>
        <taxon>Agaricomycotina</taxon>
        <taxon>Agaricomycetes</taxon>
        <taxon>Agaricomycetidae</taxon>
        <taxon>Agaricales</taxon>
        <taxon>Tricholomatineae</taxon>
        <taxon>Lyophyllaceae</taxon>
        <taxon>Asterophora</taxon>
    </lineage>
</organism>
<dbReference type="InterPro" id="IPR003439">
    <property type="entry name" value="ABC_transporter-like_ATP-bd"/>
</dbReference>
<gene>
    <name evidence="4" type="ORF">DXG03_000825</name>
</gene>